<dbReference type="AlphaFoldDB" id="A0AAQ4F5S5"/>
<organism evidence="2 3">
    <name type="scientific">Amblyomma americanum</name>
    <name type="common">Lone star tick</name>
    <dbReference type="NCBI Taxonomy" id="6943"/>
    <lineage>
        <taxon>Eukaryota</taxon>
        <taxon>Metazoa</taxon>
        <taxon>Ecdysozoa</taxon>
        <taxon>Arthropoda</taxon>
        <taxon>Chelicerata</taxon>
        <taxon>Arachnida</taxon>
        <taxon>Acari</taxon>
        <taxon>Parasitiformes</taxon>
        <taxon>Ixodida</taxon>
        <taxon>Ixodoidea</taxon>
        <taxon>Ixodidae</taxon>
        <taxon>Amblyomminae</taxon>
        <taxon>Amblyomma</taxon>
    </lineage>
</organism>
<dbReference type="GO" id="GO:0016485">
    <property type="term" value="P:protein processing"/>
    <property type="evidence" value="ECO:0007669"/>
    <property type="project" value="TreeGrafter"/>
</dbReference>
<dbReference type="PROSITE" id="PS51885">
    <property type="entry name" value="NEPRILYSIN"/>
    <property type="match status" value="1"/>
</dbReference>
<evidence type="ECO:0000313" key="2">
    <source>
        <dbReference type="EMBL" id="KAK8782480.1"/>
    </source>
</evidence>
<dbReference type="InterPro" id="IPR042089">
    <property type="entry name" value="Peptidase_M13_dom_2"/>
</dbReference>
<dbReference type="PANTHER" id="PTHR11733:SF241">
    <property type="entry name" value="GH26575P-RELATED"/>
    <property type="match status" value="1"/>
</dbReference>
<accession>A0AAQ4F5S5</accession>
<keyword evidence="1" id="KW-1133">Transmembrane helix</keyword>
<dbReference type="SUPFAM" id="SSF55486">
    <property type="entry name" value="Metalloproteases ('zincins'), catalytic domain"/>
    <property type="match status" value="1"/>
</dbReference>
<gene>
    <name evidence="2" type="ORF">V5799_016179</name>
</gene>
<dbReference type="Gene3D" id="1.10.1380.10">
    <property type="entry name" value="Neutral endopeptidase , domain2"/>
    <property type="match status" value="1"/>
</dbReference>
<dbReference type="GO" id="GO:0005886">
    <property type="term" value="C:plasma membrane"/>
    <property type="evidence" value="ECO:0007669"/>
    <property type="project" value="TreeGrafter"/>
</dbReference>
<dbReference type="GO" id="GO:0004222">
    <property type="term" value="F:metalloendopeptidase activity"/>
    <property type="evidence" value="ECO:0007669"/>
    <property type="project" value="InterPro"/>
</dbReference>
<evidence type="ECO:0000256" key="1">
    <source>
        <dbReference type="SAM" id="Phobius"/>
    </source>
</evidence>
<dbReference type="Gene3D" id="3.40.390.10">
    <property type="entry name" value="Collagenase (Catalytic Domain)"/>
    <property type="match status" value="2"/>
</dbReference>
<sequence>MESRDERLLFGAVVAAIAVVFSLLIAGLVLLLYTKRVTSPLACVTAECLAARDYLVHLLNTSKDACSDFYGYVCDSWLARGPDGGSFHGDSVTASLARINESLWNQEGEEGESEDTRLVRRVYRQCHRYASDRPTTTSLKETLRSARKQLNWAKMAACRHYHELVALLVQTSLLVGLHSVMVLEILSEDDRAVMRVSRGRSLHRKLMSTSDHRGNLEAIFRTVMEDEAKDLPKILEIDALAERDLGVADSTGTEPSEEAHGLLEEFLDGLVPSVKATNWLAAVNGVLMPLDTYTMRISDLALASGIDSIRKVFKSITTQHGIADIALYLASHLDAEVLAIELSRSQVSSDRANTAHFCLELVLRSYAFLWPQHAPRLPKSGRRQEVLETMYSQLQGASKGSIMFTWLPKEMRPYAEEKVKKVGLSVVSEDMLAQRRLSDVWWTPEAINQYNGTTMCLQRLLYRLGLRRHLSGSAEYQQRDMFLRVQGLRLAYDGLVASFGTAAATHGFRQLWAEAQAAFFARFCLLSCDADQTPRPLSPRANCLLPLHNMPEFGAVFDCVTREDFVAHQCLR</sequence>
<evidence type="ECO:0008006" key="4">
    <source>
        <dbReference type="Google" id="ProtNLM"/>
    </source>
</evidence>
<comment type="caution">
    <text evidence="2">The sequence shown here is derived from an EMBL/GenBank/DDBJ whole genome shotgun (WGS) entry which is preliminary data.</text>
</comment>
<evidence type="ECO:0000313" key="3">
    <source>
        <dbReference type="Proteomes" id="UP001321473"/>
    </source>
</evidence>
<name>A0AAQ4F5S5_AMBAM</name>
<dbReference type="EMBL" id="JARKHS020006630">
    <property type="protein sequence ID" value="KAK8782480.1"/>
    <property type="molecule type" value="Genomic_DNA"/>
</dbReference>
<dbReference type="Proteomes" id="UP001321473">
    <property type="component" value="Unassembled WGS sequence"/>
</dbReference>
<dbReference type="InterPro" id="IPR024079">
    <property type="entry name" value="MetalloPept_cat_dom_sf"/>
</dbReference>
<keyword evidence="3" id="KW-1185">Reference proteome</keyword>
<keyword evidence="1" id="KW-0472">Membrane</keyword>
<dbReference type="InterPro" id="IPR000718">
    <property type="entry name" value="Peptidase_M13"/>
</dbReference>
<keyword evidence="1" id="KW-0812">Transmembrane</keyword>
<dbReference type="PANTHER" id="PTHR11733">
    <property type="entry name" value="ZINC METALLOPROTEASE FAMILY M13 NEPRILYSIN-RELATED"/>
    <property type="match status" value="1"/>
</dbReference>
<protein>
    <recommendedName>
        <fullName evidence="4">M13 family peptidase</fullName>
    </recommendedName>
</protein>
<proteinExistence type="predicted"/>
<feature type="transmembrane region" description="Helical" evidence="1">
    <location>
        <begin position="7"/>
        <end position="33"/>
    </location>
</feature>
<reference evidence="2 3" key="1">
    <citation type="journal article" date="2023" name="Arcadia Sci">
        <title>De novo assembly of a long-read Amblyomma americanum tick genome.</title>
        <authorList>
            <person name="Chou S."/>
            <person name="Poskanzer K.E."/>
            <person name="Rollins M."/>
            <person name="Thuy-Boun P.S."/>
        </authorList>
    </citation>
    <scope>NUCLEOTIDE SEQUENCE [LARGE SCALE GENOMIC DNA]</scope>
    <source>
        <strain evidence="2">F_SG_1</strain>
        <tissue evidence="2">Salivary glands</tissue>
    </source>
</reference>